<dbReference type="FunFam" id="1.20.1740.10:FF:000034">
    <property type="entry name" value="cationic amino acid transporter 2 isoform X2"/>
    <property type="match status" value="1"/>
</dbReference>
<dbReference type="Ensembl" id="ENSCPGT00000028525.1">
    <property type="protein sequence ID" value="ENSCPGP00000026102.1"/>
    <property type="gene ID" value="ENSCPGG00000017990.1"/>
</dbReference>
<feature type="transmembrane region" description="Helical" evidence="18">
    <location>
        <begin position="525"/>
        <end position="544"/>
    </location>
</feature>
<evidence type="ECO:0000256" key="16">
    <source>
        <dbReference type="ARBA" id="ARBA00083295"/>
    </source>
</evidence>
<dbReference type="AlphaFoldDB" id="A0A8C3KNC5"/>
<name>A0A8C3KNC5_9CHAR</name>
<feature type="compositionally biased region" description="Acidic residues" evidence="17">
    <location>
        <begin position="632"/>
        <end position="644"/>
    </location>
</feature>
<feature type="transmembrane region" description="Helical" evidence="18">
    <location>
        <begin position="413"/>
        <end position="434"/>
    </location>
</feature>
<dbReference type="GO" id="GO:0005886">
    <property type="term" value="C:plasma membrane"/>
    <property type="evidence" value="ECO:0007669"/>
    <property type="project" value="UniProtKB-SubCell"/>
</dbReference>
<evidence type="ECO:0000256" key="9">
    <source>
        <dbReference type="ARBA" id="ARBA00023180"/>
    </source>
</evidence>
<evidence type="ECO:0000256" key="8">
    <source>
        <dbReference type="ARBA" id="ARBA00023136"/>
    </source>
</evidence>
<evidence type="ECO:0000256" key="18">
    <source>
        <dbReference type="SAM" id="Phobius"/>
    </source>
</evidence>
<feature type="transmembrane region" description="Helical" evidence="18">
    <location>
        <begin position="68"/>
        <end position="87"/>
    </location>
</feature>
<feature type="transmembrane region" description="Helical" evidence="18">
    <location>
        <begin position="386"/>
        <end position="407"/>
    </location>
</feature>
<feature type="transmembrane region" description="Helical" evidence="18">
    <location>
        <begin position="494"/>
        <end position="519"/>
    </location>
</feature>
<keyword evidence="9" id="KW-0325">Glycoprotein</keyword>
<comment type="catalytic activity">
    <reaction evidence="13">
        <text>L-homoarginine(in) = L-homoarginine(out)</text>
        <dbReference type="Rhea" id="RHEA:71203"/>
        <dbReference type="ChEBI" id="CHEBI:143006"/>
    </reaction>
</comment>
<feature type="transmembrane region" description="Helical" evidence="18">
    <location>
        <begin position="99"/>
        <end position="125"/>
    </location>
</feature>
<dbReference type="NCBIfam" id="TIGR00906">
    <property type="entry name" value="2A0303"/>
    <property type="match status" value="1"/>
</dbReference>
<comment type="catalytic activity">
    <reaction evidence="11">
        <text>L-arginine(in) = L-arginine(out)</text>
        <dbReference type="Rhea" id="RHEA:32143"/>
        <dbReference type="ChEBI" id="CHEBI:32682"/>
    </reaction>
</comment>
<dbReference type="GO" id="GO:0015189">
    <property type="term" value="F:L-lysine transmembrane transporter activity"/>
    <property type="evidence" value="ECO:0007669"/>
    <property type="project" value="TreeGrafter"/>
</dbReference>
<evidence type="ECO:0000256" key="14">
    <source>
        <dbReference type="ARBA" id="ARBA00069817"/>
    </source>
</evidence>
<evidence type="ECO:0000256" key="3">
    <source>
        <dbReference type="ARBA" id="ARBA00022448"/>
    </source>
</evidence>
<feature type="transmembrane region" description="Helical" evidence="18">
    <location>
        <begin position="193"/>
        <end position="211"/>
    </location>
</feature>
<evidence type="ECO:0000256" key="1">
    <source>
        <dbReference type="ARBA" id="ARBA00004651"/>
    </source>
</evidence>
<evidence type="ECO:0000256" key="2">
    <source>
        <dbReference type="ARBA" id="ARBA00008572"/>
    </source>
</evidence>
<feature type="transmembrane region" description="Helical" evidence="18">
    <location>
        <begin position="340"/>
        <end position="365"/>
    </location>
</feature>
<evidence type="ECO:0000313" key="21">
    <source>
        <dbReference type="Proteomes" id="UP000694419"/>
    </source>
</evidence>
<keyword evidence="8 18" id="KW-0472">Membrane</keyword>
<feature type="domain" description="Cationic amino acid transporter C-terminal" evidence="19">
    <location>
        <begin position="556"/>
        <end position="606"/>
    </location>
</feature>
<keyword evidence="21" id="KW-1185">Reference proteome</keyword>
<dbReference type="GO" id="GO:0097638">
    <property type="term" value="P:L-arginine import across plasma membrane"/>
    <property type="evidence" value="ECO:0007669"/>
    <property type="project" value="TreeGrafter"/>
</dbReference>
<dbReference type="Ensembl" id="ENSCPGT00000028504.1">
    <property type="protein sequence ID" value="ENSCPGP00000026083.1"/>
    <property type="gene ID" value="ENSCPGG00000017990.1"/>
</dbReference>
<keyword evidence="5 18" id="KW-0812">Transmembrane</keyword>
<evidence type="ECO:0000256" key="15">
    <source>
        <dbReference type="ARBA" id="ARBA00081006"/>
    </source>
</evidence>
<sequence>MLPCGPALSFVRCLVRKKNVSGESLEDSKLCRCLSTVDLIALGVGSTLGAGVYVLAGEVAKSDSGPSIVISFLIAALASVMAGLCYAEFGARVPKTGSAYLYTYVTVGELWAFITGWNLILSYVIGTSSVARAWSGTFDELLGKQIGHFFRTYFKMNYSGLAEYPDFFAVFLILLLSGLLSFGVKESAWVNKIFTAINILVLLFVMISGFVKGSVDNWKISEEYLINLTAVTENYSAFDTVTSIYGSGGFMPYGFTGTLAGAATCFYAFVGFDCIATTGEEVKNPQKAIPIGIVVSLLVCFMAYFGVSAALTLMMPYYLLDEKSPLPVAFEYVGWGPAKYVVAVGSLCALSTSLLGSMFPLPRILFAMARDGLLFSFLAKVSKRQAPVSATLTAGVISAIMAFLFDLKALVDMMSIGTLLAYSLVATCVLILRYQPSLSYEQPKYSPEKAALAASERESAVSESQINMIQENHFSLQALINPSSFPTEQTATTVNFLVGLLAFLVCGLSVLTTYGIDFIANLEPWSIGLLTVLVASFVVVILLIQRQPQNQQKVAFMVPLLPFLPSFSILVNIYLMVQLSGDTWIRFSFWMALGFLIYFAYGIRHSLEGHRGDGDDDSCSENSGLQEKNPVEEVDEPENADESDQFLARERTSEC</sequence>
<feature type="transmembrane region" description="Helical" evidence="18">
    <location>
        <begin position="167"/>
        <end position="184"/>
    </location>
</feature>
<dbReference type="Pfam" id="PF13906">
    <property type="entry name" value="AA_permease_C"/>
    <property type="match status" value="1"/>
</dbReference>
<evidence type="ECO:0000256" key="11">
    <source>
        <dbReference type="ARBA" id="ARBA00034423"/>
    </source>
</evidence>
<feature type="transmembrane region" description="Helical" evidence="18">
    <location>
        <begin position="556"/>
        <end position="577"/>
    </location>
</feature>
<evidence type="ECO:0000256" key="6">
    <source>
        <dbReference type="ARBA" id="ARBA00022970"/>
    </source>
</evidence>
<accession>A0A8C3KNC5</accession>
<evidence type="ECO:0000256" key="5">
    <source>
        <dbReference type="ARBA" id="ARBA00022692"/>
    </source>
</evidence>
<evidence type="ECO:0000256" key="7">
    <source>
        <dbReference type="ARBA" id="ARBA00022989"/>
    </source>
</evidence>
<dbReference type="PANTHER" id="PTHR43243:SF35">
    <property type="entry name" value="CATIONIC AMINO ACID TRANSPORTER 2"/>
    <property type="match status" value="1"/>
</dbReference>
<protein>
    <recommendedName>
        <fullName evidence="14">Cationic amino acid transporter 2</fullName>
    </recommendedName>
    <alternativeName>
        <fullName evidence="15">Low affinity cationic amino acid transporter 2</fullName>
    </alternativeName>
    <alternativeName>
        <fullName evidence="16">Solute carrier family 7 member 2</fullName>
    </alternativeName>
</protein>
<dbReference type="Proteomes" id="UP000694419">
    <property type="component" value="Unplaced"/>
</dbReference>
<keyword evidence="4" id="KW-1003">Cell membrane</keyword>
<feature type="transmembrane region" description="Helical" evidence="18">
    <location>
        <begin position="39"/>
        <end position="56"/>
    </location>
</feature>
<feature type="region of interest" description="Disordered" evidence="17">
    <location>
        <begin position="612"/>
        <end position="655"/>
    </location>
</feature>
<comment type="catalytic activity">
    <reaction evidence="10">
        <text>L-lysine(in) = L-lysine(out)</text>
        <dbReference type="Rhea" id="RHEA:70935"/>
        <dbReference type="ChEBI" id="CHEBI:32551"/>
    </reaction>
</comment>
<dbReference type="InterPro" id="IPR002293">
    <property type="entry name" value="AA/rel_permease1"/>
</dbReference>
<feature type="transmembrane region" description="Helical" evidence="18">
    <location>
        <begin position="583"/>
        <end position="601"/>
    </location>
</feature>
<dbReference type="InterPro" id="IPR004755">
    <property type="entry name" value="Cat_AA_permease"/>
</dbReference>
<evidence type="ECO:0000256" key="4">
    <source>
        <dbReference type="ARBA" id="ARBA00022475"/>
    </source>
</evidence>
<comment type="subcellular location">
    <subcellularLocation>
        <location evidence="1">Cell membrane</location>
        <topology evidence="1">Multi-pass membrane protein</topology>
    </subcellularLocation>
</comment>
<evidence type="ECO:0000256" key="10">
    <source>
        <dbReference type="ARBA" id="ARBA00034422"/>
    </source>
</evidence>
<reference evidence="20" key="1">
    <citation type="submission" date="2025-05" db="UniProtKB">
        <authorList>
            <consortium name="Ensembl"/>
        </authorList>
    </citation>
    <scope>IDENTIFICATION</scope>
</reference>
<evidence type="ECO:0000259" key="19">
    <source>
        <dbReference type="Pfam" id="PF13906"/>
    </source>
</evidence>
<evidence type="ECO:0000313" key="20">
    <source>
        <dbReference type="Ensembl" id="ENSCPGP00000026083.1"/>
    </source>
</evidence>
<keyword evidence="7 18" id="KW-1133">Transmembrane helix</keyword>
<dbReference type="Pfam" id="PF13520">
    <property type="entry name" value="AA_permease_2"/>
    <property type="match status" value="1"/>
</dbReference>
<dbReference type="GO" id="GO:0000064">
    <property type="term" value="F:L-ornithine transmembrane transporter activity"/>
    <property type="evidence" value="ECO:0007669"/>
    <property type="project" value="TreeGrafter"/>
</dbReference>
<evidence type="ECO:0000256" key="17">
    <source>
        <dbReference type="SAM" id="MobiDB-lite"/>
    </source>
</evidence>
<dbReference type="PANTHER" id="PTHR43243">
    <property type="entry name" value="INNER MEMBRANE TRANSPORTER YGJI-RELATED"/>
    <property type="match status" value="1"/>
</dbReference>
<dbReference type="FunFam" id="1.20.1740.10:FF:000009">
    <property type="entry name" value="Low affinity cationic amino acid transporter 2"/>
    <property type="match status" value="1"/>
</dbReference>
<feature type="transmembrane region" description="Helical" evidence="18">
    <location>
        <begin position="250"/>
        <end position="270"/>
    </location>
</feature>
<dbReference type="GO" id="GO:0061459">
    <property type="term" value="F:L-arginine transmembrane transporter activity"/>
    <property type="evidence" value="ECO:0007669"/>
    <property type="project" value="TreeGrafter"/>
</dbReference>
<keyword evidence="6" id="KW-0029">Amino-acid transport</keyword>
<dbReference type="Gene3D" id="1.20.1740.10">
    <property type="entry name" value="Amino acid/polyamine transporter I"/>
    <property type="match status" value="2"/>
</dbReference>
<evidence type="ECO:0000256" key="13">
    <source>
        <dbReference type="ARBA" id="ARBA00050846"/>
    </source>
</evidence>
<keyword evidence="3" id="KW-0813">Transport</keyword>
<organism evidence="20 21">
    <name type="scientific">Calidris pygmaea</name>
    <name type="common">Spoon-billed sandpiper</name>
    <dbReference type="NCBI Taxonomy" id="425635"/>
    <lineage>
        <taxon>Eukaryota</taxon>
        <taxon>Metazoa</taxon>
        <taxon>Chordata</taxon>
        <taxon>Craniata</taxon>
        <taxon>Vertebrata</taxon>
        <taxon>Euteleostomi</taxon>
        <taxon>Archelosauria</taxon>
        <taxon>Archosauria</taxon>
        <taxon>Dinosauria</taxon>
        <taxon>Saurischia</taxon>
        <taxon>Theropoda</taxon>
        <taxon>Coelurosauria</taxon>
        <taxon>Aves</taxon>
        <taxon>Neognathae</taxon>
        <taxon>Neoaves</taxon>
        <taxon>Charadriiformes</taxon>
        <taxon>Scolopacidae</taxon>
        <taxon>Calidris</taxon>
    </lineage>
</organism>
<comment type="similarity">
    <text evidence="2">Belongs to the amino acid-polyamine-organocation (APC) superfamily. Cationic amino acid transporter (CAT) (TC 2.A.3.3) family.</text>
</comment>
<comment type="catalytic activity">
    <reaction evidence="12">
        <text>L-ornithine(in) = L-ornithine(out)</text>
        <dbReference type="Rhea" id="RHEA:71199"/>
        <dbReference type="ChEBI" id="CHEBI:46911"/>
    </reaction>
</comment>
<evidence type="ECO:0000256" key="12">
    <source>
        <dbReference type="ARBA" id="ARBA00034450"/>
    </source>
</evidence>
<dbReference type="InterPro" id="IPR029485">
    <property type="entry name" value="CAT_C"/>
</dbReference>
<proteinExistence type="inferred from homology"/>
<feature type="transmembrane region" description="Helical" evidence="18">
    <location>
        <begin position="291"/>
        <end position="320"/>
    </location>
</feature>